<gene>
    <name evidence="2" type="ORF">SEMRO_1167_G248400.1</name>
</gene>
<comment type="caution">
    <text evidence="2">The sequence shown here is derived from an EMBL/GenBank/DDBJ whole genome shotgun (WGS) entry which is preliminary data.</text>
</comment>
<dbReference type="InterPro" id="IPR015422">
    <property type="entry name" value="PyrdxlP-dep_Trfase_small"/>
</dbReference>
<sequence>MKINVQPIVNSKIIRKSIIGGQRHVLNGPFGPKPIVYADSTASGRSLSLIEDYIQECVLPFYANTHTEASETGLQTTTYREDARGAIREACNAPQDEYAVIFCGSGSTAAMNKLAAVMGISPLAASIEEPSQRGVVFISAQEHHSNELLWRECGNVDCVVIPQDPNTGLLDEQELVQQLILFKDRPLKLASFSAASNVTGIRCDTKTVTKLVHEHGALAVWDFAAAGPHVVTDLQEHDMDGVYLSPHKFVGGPGTPGVLIARRSLFTNAVPTVPSGGVINFVQPHHHEYLDDIETREEGGTPAIVESIRCGLVFGLHHKVGGDWIEQHENNFLRKAFKSWQQNSNIVLLGNTDAKRVPIVSFLVKAPGTSGSFIHHNFVVALLNDLFGIQARGGCSCAMPYGHLLMDIDNVESDRIFGAMKDLGDALKPGWTRVAFSYYMSEETVKYMIDAVNLIANEGYKLMSHYKLNFHSGLWKYSSSKDAYQQPKPRHLWDFGSAYTKPVTVTKKDLKACMEHAKMVLEMSSDPKFLPVSDAYLAQGFEQDEVQKSKDLIWFVVAKSCEDDDSLSSTKDVSLFHSQSPVEESIVVKPGSSKKTGHKKSTKQDKKPLGWFRSAFASKKKTQTPDMLAEVTEMMSIGISDASVTQEDIWV</sequence>
<proteinExistence type="predicted"/>
<dbReference type="Proteomes" id="UP001153069">
    <property type="component" value="Unassembled WGS sequence"/>
</dbReference>
<dbReference type="OrthoDB" id="420046at2759"/>
<dbReference type="Gene3D" id="3.40.640.10">
    <property type="entry name" value="Type I PLP-dependent aspartate aminotransferase-like (Major domain)"/>
    <property type="match status" value="1"/>
</dbReference>
<dbReference type="AlphaFoldDB" id="A0A9N8EGR7"/>
<organism evidence="2 3">
    <name type="scientific">Seminavis robusta</name>
    <dbReference type="NCBI Taxonomy" id="568900"/>
    <lineage>
        <taxon>Eukaryota</taxon>
        <taxon>Sar</taxon>
        <taxon>Stramenopiles</taxon>
        <taxon>Ochrophyta</taxon>
        <taxon>Bacillariophyta</taxon>
        <taxon>Bacillariophyceae</taxon>
        <taxon>Bacillariophycidae</taxon>
        <taxon>Naviculales</taxon>
        <taxon>Naviculaceae</taxon>
        <taxon>Seminavis</taxon>
    </lineage>
</organism>
<reference evidence="2" key="1">
    <citation type="submission" date="2020-06" db="EMBL/GenBank/DDBJ databases">
        <authorList>
            <consortium name="Plant Systems Biology data submission"/>
        </authorList>
    </citation>
    <scope>NUCLEOTIDE SEQUENCE</scope>
    <source>
        <strain evidence="2">D6</strain>
    </source>
</reference>
<evidence type="ECO:0000259" key="1">
    <source>
        <dbReference type="Pfam" id="PF00266"/>
    </source>
</evidence>
<evidence type="ECO:0000313" key="2">
    <source>
        <dbReference type="EMBL" id="CAB9521136.1"/>
    </source>
</evidence>
<accession>A0A9N8EGR7</accession>
<dbReference type="InterPro" id="IPR015424">
    <property type="entry name" value="PyrdxlP-dep_Trfase"/>
</dbReference>
<dbReference type="PANTHER" id="PTHR43686:SF1">
    <property type="entry name" value="AMINOTRAN_5 DOMAIN-CONTAINING PROTEIN"/>
    <property type="match status" value="1"/>
</dbReference>
<protein>
    <submittedName>
        <fullName evidence="2">Cysteine desulfurase</fullName>
    </submittedName>
</protein>
<dbReference type="SUPFAM" id="SSF53383">
    <property type="entry name" value="PLP-dependent transferases"/>
    <property type="match status" value="1"/>
</dbReference>
<name>A0A9N8EGR7_9STRA</name>
<dbReference type="InterPro" id="IPR015421">
    <property type="entry name" value="PyrdxlP-dep_Trfase_major"/>
</dbReference>
<dbReference type="InterPro" id="IPR000192">
    <property type="entry name" value="Aminotrans_V_dom"/>
</dbReference>
<dbReference type="PANTHER" id="PTHR43686">
    <property type="entry name" value="SULFURTRANSFERASE-RELATED"/>
    <property type="match status" value="1"/>
</dbReference>
<dbReference type="EMBL" id="CAICTM010001165">
    <property type="protein sequence ID" value="CAB9521136.1"/>
    <property type="molecule type" value="Genomic_DNA"/>
</dbReference>
<dbReference type="Pfam" id="PF00266">
    <property type="entry name" value="Aminotran_5"/>
    <property type="match status" value="1"/>
</dbReference>
<keyword evidence="3" id="KW-1185">Reference proteome</keyword>
<evidence type="ECO:0000313" key="3">
    <source>
        <dbReference type="Proteomes" id="UP001153069"/>
    </source>
</evidence>
<feature type="domain" description="Aminotransferase class V" evidence="1">
    <location>
        <begin position="36"/>
        <end position="447"/>
    </location>
</feature>
<dbReference type="Gene3D" id="3.90.1150.10">
    <property type="entry name" value="Aspartate Aminotransferase, domain 1"/>
    <property type="match status" value="1"/>
</dbReference>